<gene>
    <name evidence="4" type="ORF">SAMN05192568_102397</name>
</gene>
<protein>
    <submittedName>
        <fullName evidence="4">Sigma-70 factor, region 1.1</fullName>
    </submittedName>
</protein>
<feature type="region of interest" description="Disordered" evidence="1">
    <location>
        <begin position="57"/>
        <end position="109"/>
    </location>
</feature>
<keyword evidence="5" id="KW-1185">Reference proteome</keyword>
<dbReference type="GO" id="GO:0016987">
    <property type="term" value="F:sigma factor activity"/>
    <property type="evidence" value="ECO:0007669"/>
    <property type="project" value="InterPro"/>
</dbReference>
<reference evidence="5" key="1">
    <citation type="submission" date="2016-10" db="EMBL/GenBank/DDBJ databases">
        <authorList>
            <person name="Varghese N."/>
            <person name="Submissions S."/>
        </authorList>
    </citation>
    <scope>NUCLEOTIDE SEQUENCE [LARGE SCALE GENOMIC DNA]</scope>
    <source>
        <strain evidence="5">BL36</strain>
    </source>
</reference>
<dbReference type="InterPro" id="IPR042189">
    <property type="entry name" value="RNA_pol_sigma_70_r1_1_sf"/>
</dbReference>
<dbReference type="STRING" id="582667.SAMN05192568_102397"/>
<feature type="domain" description="RNA polymerase sigma factor 70 region 1.1" evidence="3">
    <location>
        <begin position="9"/>
        <end position="59"/>
    </location>
</feature>
<feature type="transmembrane region" description="Helical" evidence="2">
    <location>
        <begin position="123"/>
        <end position="141"/>
    </location>
</feature>
<keyword evidence="2" id="KW-1133">Transmembrane helix</keyword>
<dbReference type="InterPro" id="IPR007127">
    <property type="entry name" value="RNA_pol_sigma_70_r1_1"/>
</dbReference>
<keyword evidence="2" id="KW-0472">Membrane</keyword>
<evidence type="ECO:0000313" key="4">
    <source>
        <dbReference type="EMBL" id="SFM23827.1"/>
    </source>
</evidence>
<evidence type="ECO:0000256" key="2">
    <source>
        <dbReference type="SAM" id="Phobius"/>
    </source>
</evidence>
<dbReference type="AlphaFoldDB" id="A0A1I4P8F7"/>
<evidence type="ECO:0000313" key="5">
    <source>
        <dbReference type="Proteomes" id="UP000199048"/>
    </source>
</evidence>
<dbReference type="Gene3D" id="1.10.220.120">
    <property type="entry name" value="Sigma-70 factor, region 1.1"/>
    <property type="match status" value="1"/>
</dbReference>
<accession>A0A1I4P8F7</accession>
<dbReference type="Proteomes" id="UP000199048">
    <property type="component" value="Unassembled WGS sequence"/>
</dbReference>
<dbReference type="Pfam" id="PF03979">
    <property type="entry name" value="Sigma70_r1_1"/>
    <property type="match status" value="1"/>
</dbReference>
<dbReference type="GO" id="GO:0003677">
    <property type="term" value="F:DNA binding"/>
    <property type="evidence" value="ECO:0007669"/>
    <property type="project" value="InterPro"/>
</dbReference>
<proteinExistence type="predicted"/>
<evidence type="ECO:0000256" key="1">
    <source>
        <dbReference type="SAM" id="MobiDB-lite"/>
    </source>
</evidence>
<dbReference type="OrthoDB" id="8020532at2"/>
<dbReference type="EMBL" id="FOTK01000023">
    <property type="protein sequence ID" value="SFM23827.1"/>
    <property type="molecule type" value="Genomic_DNA"/>
</dbReference>
<dbReference type="RefSeq" id="WP_092043627.1">
    <property type="nucleotide sequence ID" value="NZ_FOTK01000023.1"/>
</dbReference>
<organism evidence="4 5">
    <name type="scientific">Methylobacterium pseudosasicola</name>
    <dbReference type="NCBI Taxonomy" id="582667"/>
    <lineage>
        <taxon>Bacteria</taxon>
        <taxon>Pseudomonadati</taxon>
        <taxon>Pseudomonadota</taxon>
        <taxon>Alphaproteobacteria</taxon>
        <taxon>Hyphomicrobiales</taxon>
        <taxon>Methylobacteriaceae</taxon>
        <taxon>Methylobacterium</taxon>
    </lineage>
</organism>
<keyword evidence="2" id="KW-0812">Transmembrane</keyword>
<evidence type="ECO:0000259" key="3">
    <source>
        <dbReference type="Pfam" id="PF03979"/>
    </source>
</evidence>
<sequence length="142" mass="14429">MAQTIDRGTLDRLIALGRARGELTAQDLQAALPVDRMDVDALVLVMLELDAAGVSVEPEAFGPPVDRPVPGSVTLPEHRSETPPPVLPAGGMGAPAAAAEPAPEPPATPLVGDPDGSRDVTRAVALAGLVTLLILGAVLLVL</sequence>
<name>A0A1I4P8F7_9HYPH</name>